<dbReference type="InterPro" id="IPR001320">
    <property type="entry name" value="Iontro_rcpt_C"/>
</dbReference>
<feature type="transmembrane region" description="Helical" evidence="9">
    <location>
        <begin position="354"/>
        <end position="377"/>
    </location>
</feature>
<feature type="domain" description="Putative ionotropic receptor ligand binding" evidence="11">
    <location>
        <begin position="133"/>
        <end position="199"/>
    </location>
</feature>
<organism evidence="12 13">
    <name type="scientific">Zootermopsis nevadensis</name>
    <name type="common">Dampwood termite</name>
    <dbReference type="NCBI Taxonomy" id="136037"/>
    <lineage>
        <taxon>Eukaryota</taxon>
        <taxon>Metazoa</taxon>
        <taxon>Ecdysozoa</taxon>
        <taxon>Arthropoda</taxon>
        <taxon>Hexapoda</taxon>
        <taxon>Insecta</taxon>
        <taxon>Pterygota</taxon>
        <taxon>Neoptera</taxon>
        <taxon>Polyneoptera</taxon>
        <taxon>Dictyoptera</taxon>
        <taxon>Blattodea</taxon>
        <taxon>Blattoidea</taxon>
        <taxon>Termitoidae</taxon>
        <taxon>Termopsidae</taxon>
        <taxon>Zootermopsis</taxon>
    </lineage>
</organism>
<keyword evidence="8" id="KW-0325">Glycoprotein</keyword>
<evidence type="ECO:0000256" key="4">
    <source>
        <dbReference type="ARBA" id="ARBA00022692"/>
    </source>
</evidence>
<dbReference type="Gene3D" id="3.40.190.10">
    <property type="entry name" value="Periplasmic binding protein-like II"/>
    <property type="match status" value="1"/>
</dbReference>
<dbReference type="InParanoid" id="A0A067RWQ0"/>
<evidence type="ECO:0000256" key="2">
    <source>
        <dbReference type="ARBA" id="ARBA00008685"/>
    </source>
</evidence>
<dbReference type="EMBL" id="KK852417">
    <property type="protein sequence ID" value="KDR24339.1"/>
    <property type="molecule type" value="Genomic_DNA"/>
</dbReference>
<dbReference type="GO" id="GO:0050906">
    <property type="term" value="P:detection of stimulus involved in sensory perception"/>
    <property type="evidence" value="ECO:0007669"/>
    <property type="project" value="UniProtKB-ARBA"/>
</dbReference>
<feature type="domain" description="Ionotropic glutamate receptor C-terminal" evidence="10">
    <location>
        <begin position="357"/>
        <end position="612"/>
    </location>
</feature>
<name>A0A067RWQ0_ZOONE</name>
<dbReference type="InterPro" id="IPR056198">
    <property type="entry name" value="LBD_receptor"/>
</dbReference>
<keyword evidence="4 9" id="KW-0812">Transmembrane</keyword>
<evidence type="ECO:0000256" key="7">
    <source>
        <dbReference type="ARBA" id="ARBA00023170"/>
    </source>
</evidence>
<evidence type="ECO:0000259" key="11">
    <source>
        <dbReference type="Pfam" id="PF24061"/>
    </source>
</evidence>
<dbReference type="PANTHER" id="PTHR42643">
    <property type="entry name" value="IONOTROPIC RECEPTOR 20A-RELATED"/>
    <property type="match status" value="1"/>
</dbReference>
<dbReference type="GO" id="GO:0015276">
    <property type="term" value="F:ligand-gated monoatomic ion channel activity"/>
    <property type="evidence" value="ECO:0007669"/>
    <property type="project" value="InterPro"/>
</dbReference>
<keyword evidence="7" id="KW-0675">Receptor</keyword>
<reference evidence="12 13" key="1">
    <citation type="journal article" date="2014" name="Nat. Commun.">
        <title>Molecular traces of alternative social organization in a termite genome.</title>
        <authorList>
            <person name="Terrapon N."/>
            <person name="Li C."/>
            <person name="Robertson H.M."/>
            <person name="Ji L."/>
            <person name="Meng X."/>
            <person name="Booth W."/>
            <person name="Chen Z."/>
            <person name="Childers C.P."/>
            <person name="Glastad K.M."/>
            <person name="Gokhale K."/>
            <person name="Gowin J."/>
            <person name="Gronenberg W."/>
            <person name="Hermansen R.A."/>
            <person name="Hu H."/>
            <person name="Hunt B.G."/>
            <person name="Huylmans A.K."/>
            <person name="Khalil S.M."/>
            <person name="Mitchell R.D."/>
            <person name="Munoz-Torres M.C."/>
            <person name="Mustard J.A."/>
            <person name="Pan H."/>
            <person name="Reese J.T."/>
            <person name="Scharf M.E."/>
            <person name="Sun F."/>
            <person name="Vogel H."/>
            <person name="Xiao J."/>
            <person name="Yang W."/>
            <person name="Yang Z."/>
            <person name="Yang Z."/>
            <person name="Zhou J."/>
            <person name="Zhu J."/>
            <person name="Brent C.S."/>
            <person name="Elsik C.G."/>
            <person name="Goodisman M.A."/>
            <person name="Liberles D.A."/>
            <person name="Roe R.M."/>
            <person name="Vargo E.L."/>
            <person name="Vilcinskas A."/>
            <person name="Wang J."/>
            <person name="Bornberg-Bauer E."/>
            <person name="Korb J."/>
            <person name="Zhang G."/>
            <person name="Liebig J."/>
        </authorList>
    </citation>
    <scope>NUCLEOTIDE SEQUENCE [LARGE SCALE GENOMIC DNA]</scope>
    <source>
        <tissue evidence="12">Whole organism</tissue>
    </source>
</reference>
<dbReference type="SUPFAM" id="SSF53850">
    <property type="entry name" value="Periplasmic binding protein-like II"/>
    <property type="match status" value="1"/>
</dbReference>
<dbReference type="Pfam" id="PF24061">
    <property type="entry name" value="LBD_receptor"/>
    <property type="match status" value="1"/>
</dbReference>
<dbReference type="PANTHER" id="PTHR42643:SF24">
    <property type="entry name" value="IONOTROPIC RECEPTOR 60A"/>
    <property type="match status" value="1"/>
</dbReference>
<comment type="similarity">
    <text evidence="2">Belongs to the glutamate-gated ion channel (TC 1.A.10.1) family.</text>
</comment>
<dbReference type="Proteomes" id="UP000027135">
    <property type="component" value="Unassembled WGS sequence"/>
</dbReference>
<proteinExistence type="inferred from homology"/>
<keyword evidence="3" id="KW-1003">Cell membrane</keyword>
<keyword evidence="5 9" id="KW-1133">Transmembrane helix</keyword>
<feature type="transmembrane region" description="Helical" evidence="9">
    <location>
        <begin position="419"/>
        <end position="438"/>
    </location>
</feature>
<protein>
    <submittedName>
        <fullName evidence="12">Uncharacterized protein</fullName>
    </submittedName>
</protein>
<evidence type="ECO:0000256" key="9">
    <source>
        <dbReference type="SAM" id="Phobius"/>
    </source>
</evidence>
<dbReference type="InterPro" id="IPR052192">
    <property type="entry name" value="Insect_Ionotropic_Sensory_Rcpt"/>
</dbReference>
<evidence type="ECO:0000256" key="3">
    <source>
        <dbReference type="ARBA" id="ARBA00022475"/>
    </source>
</evidence>
<dbReference type="GO" id="GO:0005886">
    <property type="term" value="C:plasma membrane"/>
    <property type="evidence" value="ECO:0007669"/>
    <property type="project" value="UniProtKB-SubCell"/>
</dbReference>
<sequence>MADLHEATQVNQQIHLLADCVLRISVQYFSPGRTVVVSSAFNHENRTFQVTETLVDIEDIVMEGLNLIGLWPIAVYRPAEDIIEHNPDIWDNTNDEKHFSYILILRCHEGGWKNVLDYMTKMIMQLKTSPAWNSRGKFVVVATHCVSSNVQNELKKILEHLWDFNIFNVITLYPSAQETVEIFTWFPYQFPSARCGRLLNVVHLDTWVREQDTGIFQRNLTLFTNGMLRDLQGCVFRASTINFQPYVICNENATVEGGIDVEVLRAVTKKLNASLKFRVILEKERKGQILSNGTWTGLKGDLKYDKADIIIGSFLSNFDDHVEFDDTNTYHTGRFTWIVARARPYPQWLSMGRVFTLTAWLLVLAFVFIVGLLMRYLSKSTYYKTNGEWGISKCILSAWATLLQAGIPKMPRNSTLRVLFIFWVAYSLAMNTVFQAFFTSYEVDPGLQHQIDNIDELFNEPTVYAFSSPLDRFFTNDMLKRLTPRIRCEPIRCLAYVATVYNATTFVSRVLVGYHREEQIKQEKRHDVHPFREDSFQIHSIMLMQKGSPFLLYVNEIIRRIVEAGLSDYWKEAILEDRRIKAGVLALKSLKDAYVEMNLSHMQGAFIFLLIGTGFSFTAFLAEILFEMFFTKFRINNCKLH</sequence>
<dbReference type="eggNOG" id="KOG1052">
    <property type="taxonomic scope" value="Eukaryota"/>
</dbReference>
<feature type="transmembrane region" description="Helical" evidence="9">
    <location>
        <begin position="605"/>
        <end position="626"/>
    </location>
</feature>
<dbReference type="FunCoup" id="A0A067RWQ0">
    <property type="interactions" value="68"/>
</dbReference>
<evidence type="ECO:0000256" key="1">
    <source>
        <dbReference type="ARBA" id="ARBA00004651"/>
    </source>
</evidence>
<evidence type="ECO:0000256" key="8">
    <source>
        <dbReference type="ARBA" id="ARBA00023180"/>
    </source>
</evidence>
<comment type="subcellular location">
    <subcellularLocation>
        <location evidence="1">Cell membrane</location>
        <topology evidence="1">Multi-pass membrane protein</topology>
    </subcellularLocation>
</comment>
<evidence type="ECO:0000313" key="12">
    <source>
        <dbReference type="EMBL" id="KDR24339.1"/>
    </source>
</evidence>
<keyword evidence="13" id="KW-1185">Reference proteome</keyword>
<evidence type="ECO:0000256" key="6">
    <source>
        <dbReference type="ARBA" id="ARBA00023136"/>
    </source>
</evidence>
<evidence type="ECO:0000259" key="10">
    <source>
        <dbReference type="Pfam" id="PF00060"/>
    </source>
</evidence>
<gene>
    <name evidence="12" type="ORF">L798_04827</name>
</gene>
<dbReference type="Gene3D" id="1.10.287.70">
    <property type="match status" value="1"/>
</dbReference>
<evidence type="ECO:0000256" key="5">
    <source>
        <dbReference type="ARBA" id="ARBA00022989"/>
    </source>
</evidence>
<evidence type="ECO:0000313" key="13">
    <source>
        <dbReference type="Proteomes" id="UP000027135"/>
    </source>
</evidence>
<accession>A0A067RWQ0</accession>
<dbReference type="Pfam" id="PF00060">
    <property type="entry name" value="Lig_chan"/>
    <property type="match status" value="1"/>
</dbReference>
<keyword evidence="6 9" id="KW-0472">Membrane</keyword>
<dbReference type="AlphaFoldDB" id="A0A067RWQ0"/>